<name>A0A0V0RRS8_9BILA</name>
<keyword evidence="5" id="KW-0963">Cytoplasm</keyword>
<accession>A0A0V0RRS8</accession>
<gene>
    <name evidence="12" type="primary">STAC</name>
    <name evidence="12" type="ORF">T07_476</name>
</gene>
<dbReference type="InterPro" id="IPR001452">
    <property type="entry name" value="SH3_domain"/>
</dbReference>
<sequence length="435" mass="49054">LLSCNNAKKITTMDQRRHSIMLGQIPIFRKKFEQRNMPNEMTSKHNPTHGSPSSAKTSINTNYNKQPFYFPIVISLLLTSAKCSSLPEVKKHSLGANEKVHLKKMSSNGEDQQQADWIDPIYLALKMANEMAQRRRSSLKSPQQTGAHSNAKSPQLSQMNSYDSNEFSRSSRDSLFTRKQSCCQISLTNSSMTSSSRSSPGSIAPVAVQSSPNLTSQKSTESNESDPYDSKSSRVTAQHIRKLGMKMKSFSLDCEQPSETAGFSQLKGGHCFKVRPISKQYSSEYNDDDSALESDVSSSSNINFITAKNTNQVSPTVYIVTHDFRAKFVDELDLKKGERVMVLDKSDPDWWQGYKSNEIIGRFPSTCTSRIYMNERPMQVVQNLNLWDGSVNLRLYRDQVVFAQNEDEDGLVLVRTEKHRRINCPANYLLPLGNK</sequence>
<dbReference type="Pfam" id="PF00018">
    <property type="entry name" value="SH3_1"/>
    <property type="match status" value="1"/>
</dbReference>
<keyword evidence="7" id="KW-0863">Zinc-finger</keyword>
<evidence type="ECO:0000256" key="3">
    <source>
        <dbReference type="ARBA" id="ARBA00022443"/>
    </source>
</evidence>
<evidence type="ECO:0000313" key="13">
    <source>
        <dbReference type="Proteomes" id="UP000054630"/>
    </source>
</evidence>
<comment type="caution">
    <text evidence="12">The sequence shown here is derived from an EMBL/GenBank/DDBJ whole genome shotgun (WGS) entry which is preliminary data.</text>
</comment>
<proteinExistence type="predicted"/>
<dbReference type="STRING" id="6336.A0A0V0RRS8"/>
<feature type="region of interest" description="Disordered" evidence="10">
    <location>
        <begin position="187"/>
        <end position="236"/>
    </location>
</feature>
<keyword evidence="6" id="KW-0677">Repeat</keyword>
<dbReference type="PANTHER" id="PTHR15135">
    <property type="entry name" value="STAC"/>
    <property type="match status" value="1"/>
</dbReference>
<evidence type="ECO:0000256" key="5">
    <source>
        <dbReference type="ARBA" id="ARBA00022490"/>
    </source>
</evidence>
<evidence type="ECO:0000256" key="4">
    <source>
        <dbReference type="ARBA" id="ARBA00022475"/>
    </source>
</evidence>
<dbReference type="GO" id="GO:0005737">
    <property type="term" value="C:cytoplasm"/>
    <property type="evidence" value="ECO:0007669"/>
    <property type="project" value="UniProtKB-SubCell"/>
</dbReference>
<dbReference type="InterPro" id="IPR059031">
    <property type="entry name" value="SH3_20"/>
</dbReference>
<dbReference type="InterPro" id="IPR036028">
    <property type="entry name" value="SH3-like_dom_sf"/>
</dbReference>
<dbReference type="InterPro" id="IPR039688">
    <property type="entry name" value="STAC1/2/3"/>
</dbReference>
<dbReference type="CDD" id="cd00174">
    <property type="entry name" value="SH3"/>
    <property type="match status" value="1"/>
</dbReference>
<dbReference type="GO" id="GO:0005886">
    <property type="term" value="C:plasma membrane"/>
    <property type="evidence" value="ECO:0007669"/>
    <property type="project" value="UniProtKB-SubCell"/>
</dbReference>
<feature type="non-terminal residue" evidence="12">
    <location>
        <position position="1"/>
    </location>
</feature>
<dbReference type="GO" id="GO:1903078">
    <property type="term" value="P:positive regulation of protein localization to plasma membrane"/>
    <property type="evidence" value="ECO:0007669"/>
    <property type="project" value="TreeGrafter"/>
</dbReference>
<evidence type="ECO:0000256" key="7">
    <source>
        <dbReference type="ARBA" id="ARBA00022771"/>
    </source>
</evidence>
<evidence type="ECO:0000313" key="12">
    <source>
        <dbReference type="EMBL" id="KRX17190.1"/>
    </source>
</evidence>
<evidence type="ECO:0000256" key="10">
    <source>
        <dbReference type="SAM" id="MobiDB-lite"/>
    </source>
</evidence>
<evidence type="ECO:0000259" key="11">
    <source>
        <dbReference type="PROSITE" id="PS50002"/>
    </source>
</evidence>
<feature type="compositionally biased region" description="Polar residues" evidence="10">
    <location>
        <begin position="139"/>
        <end position="168"/>
    </location>
</feature>
<comment type="subcellular location">
    <subcellularLocation>
        <location evidence="1">Cell membrane</location>
    </subcellularLocation>
    <subcellularLocation>
        <location evidence="2">Cytoplasm</location>
    </subcellularLocation>
</comment>
<evidence type="ECO:0000256" key="9">
    <source>
        <dbReference type="PROSITE-ProRule" id="PRU00192"/>
    </source>
</evidence>
<keyword evidence="4" id="KW-1003">Cell membrane</keyword>
<evidence type="ECO:0000256" key="6">
    <source>
        <dbReference type="ARBA" id="ARBA00022737"/>
    </source>
</evidence>
<evidence type="ECO:0000256" key="8">
    <source>
        <dbReference type="ARBA" id="ARBA00023136"/>
    </source>
</evidence>
<feature type="compositionally biased region" description="Low complexity" evidence="10">
    <location>
        <begin position="187"/>
        <end position="202"/>
    </location>
</feature>
<dbReference type="Proteomes" id="UP000054630">
    <property type="component" value="Unassembled WGS sequence"/>
</dbReference>
<dbReference type="GO" id="GO:0008270">
    <property type="term" value="F:zinc ion binding"/>
    <property type="evidence" value="ECO:0007669"/>
    <property type="project" value="UniProtKB-KW"/>
</dbReference>
<keyword evidence="3 9" id="KW-0728">SH3 domain</keyword>
<reference evidence="12 13" key="1">
    <citation type="submission" date="2015-01" db="EMBL/GenBank/DDBJ databases">
        <title>Evolution of Trichinella species and genotypes.</title>
        <authorList>
            <person name="Korhonen P.K."/>
            <person name="Edoardo P."/>
            <person name="Giuseppe L.R."/>
            <person name="Gasser R.B."/>
        </authorList>
    </citation>
    <scope>NUCLEOTIDE SEQUENCE [LARGE SCALE GENOMIC DNA]</scope>
    <source>
        <strain evidence="12">ISS37</strain>
    </source>
</reference>
<dbReference type="Pfam" id="PF26085">
    <property type="entry name" value="SH3_20"/>
    <property type="match status" value="1"/>
</dbReference>
<protein>
    <submittedName>
        <fullName evidence="12">SH3 and cysteine-rich domain-containing protein</fullName>
    </submittedName>
</protein>
<dbReference type="AlphaFoldDB" id="A0A0V0RRS8"/>
<dbReference type="PROSITE" id="PS50002">
    <property type="entry name" value="SH3"/>
    <property type="match status" value="1"/>
</dbReference>
<dbReference type="SMART" id="SM00326">
    <property type="entry name" value="SH3"/>
    <property type="match status" value="1"/>
</dbReference>
<feature type="domain" description="SH3" evidence="11">
    <location>
        <begin position="313"/>
        <end position="373"/>
    </location>
</feature>
<dbReference type="Gene3D" id="2.30.30.40">
    <property type="entry name" value="SH3 Domains"/>
    <property type="match status" value="1"/>
</dbReference>
<evidence type="ECO:0000256" key="1">
    <source>
        <dbReference type="ARBA" id="ARBA00004236"/>
    </source>
</evidence>
<feature type="compositionally biased region" description="Polar residues" evidence="10">
    <location>
        <begin position="208"/>
        <end position="222"/>
    </location>
</feature>
<dbReference type="SUPFAM" id="SSF50044">
    <property type="entry name" value="SH3-domain"/>
    <property type="match status" value="1"/>
</dbReference>
<keyword evidence="13" id="KW-1185">Reference proteome</keyword>
<keyword evidence="7" id="KW-0862">Zinc</keyword>
<keyword evidence="7" id="KW-0479">Metal-binding</keyword>
<dbReference type="GO" id="GO:0003009">
    <property type="term" value="P:skeletal muscle contraction"/>
    <property type="evidence" value="ECO:0007669"/>
    <property type="project" value="TreeGrafter"/>
</dbReference>
<dbReference type="EMBL" id="JYDL01000092">
    <property type="protein sequence ID" value="KRX17190.1"/>
    <property type="molecule type" value="Genomic_DNA"/>
</dbReference>
<dbReference type="PANTHER" id="PTHR15135:SF7">
    <property type="entry name" value="STAC-LIKE, ISOFORM J"/>
    <property type="match status" value="1"/>
</dbReference>
<organism evidence="12 13">
    <name type="scientific">Trichinella nelsoni</name>
    <dbReference type="NCBI Taxonomy" id="6336"/>
    <lineage>
        <taxon>Eukaryota</taxon>
        <taxon>Metazoa</taxon>
        <taxon>Ecdysozoa</taxon>
        <taxon>Nematoda</taxon>
        <taxon>Enoplea</taxon>
        <taxon>Dorylaimia</taxon>
        <taxon>Trichinellida</taxon>
        <taxon>Trichinellidae</taxon>
        <taxon>Trichinella</taxon>
    </lineage>
</organism>
<evidence type="ECO:0000256" key="2">
    <source>
        <dbReference type="ARBA" id="ARBA00004496"/>
    </source>
</evidence>
<keyword evidence="8" id="KW-0472">Membrane</keyword>
<feature type="region of interest" description="Disordered" evidence="10">
    <location>
        <begin position="133"/>
        <end position="170"/>
    </location>
</feature>
<feature type="region of interest" description="Disordered" evidence="10">
    <location>
        <begin position="38"/>
        <end position="58"/>
    </location>
</feature>
<dbReference type="OrthoDB" id="6250593at2759"/>